<dbReference type="AlphaFoldDB" id="A0A927F1H9"/>
<evidence type="ECO:0000259" key="8">
    <source>
        <dbReference type="PROSITE" id="PS51829"/>
    </source>
</evidence>
<dbReference type="SUPFAM" id="SSF49785">
    <property type="entry name" value="Galactose-binding domain-like"/>
    <property type="match status" value="1"/>
</dbReference>
<feature type="transmembrane region" description="Helical" evidence="6">
    <location>
        <begin position="12"/>
        <end position="31"/>
    </location>
</feature>
<dbReference type="GO" id="GO:0006508">
    <property type="term" value="P:proteolysis"/>
    <property type="evidence" value="ECO:0007669"/>
    <property type="project" value="UniProtKB-KW"/>
</dbReference>
<dbReference type="PROSITE" id="PS51318">
    <property type="entry name" value="TAT"/>
    <property type="match status" value="1"/>
</dbReference>
<dbReference type="PROSITE" id="PS50853">
    <property type="entry name" value="FN3"/>
    <property type="match status" value="1"/>
</dbReference>
<dbReference type="Proteomes" id="UP000632289">
    <property type="component" value="Unassembled WGS sequence"/>
</dbReference>
<feature type="domain" description="Fibronectin type-III" evidence="7">
    <location>
        <begin position="411"/>
        <end position="496"/>
    </location>
</feature>
<keyword evidence="6" id="KW-0812">Transmembrane</keyword>
<dbReference type="SUPFAM" id="SSF49265">
    <property type="entry name" value="Fibronectin type III"/>
    <property type="match status" value="1"/>
</dbReference>
<feature type="domain" description="P/Homo B" evidence="8">
    <location>
        <begin position="490"/>
        <end position="610"/>
    </location>
</feature>
<dbReference type="Pfam" id="PF01483">
    <property type="entry name" value="P_proprotein"/>
    <property type="match status" value="1"/>
</dbReference>
<dbReference type="GO" id="GO:0004252">
    <property type="term" value="F:serine-type endopeptidase activity"/>
    <property type="evidence" value="ECO:0007669"/>
    <property type="project" value="InterPro"/>
</dbReference>
<evidence type="ECO:0000256" key="5">
    <source>
        <dbReference type="SAM" id="MobiDB-lite"/>
    </source>
</evidence>
<keyword evidence="6" id="KW-1133">Transmembrane helix</keyword>
<dbReference type="InterPro" id="IPR006311">
    <property type="entry name" value="TAT_signal"/>
</dbReference>
<dbReference type="SUPFAM" id="SSF63825">
    <property type="entry name" value="YWTD domain"/>
    <property type="match status" value="1"/>
</dbReference>
<feature type="region of interest" description="Disordered" evidence="5">
    <location>
        <begin position="234"/>
        <end position="254"/>
    </location>
</feature>
<evidence type="ECO:0000259" key="7">
    <source>
        <dbReference type="PROSITE" id="PS50853"/>
    </source>
</evidence>
<dbReference type="PROSITE" id="PS51829">
    <property type="entry name" value="P_HOMO_B"/>
    <property type="match status" value="1"/>
</dbReference>
<name>A0A927F1H9_9ACTN</name>
<dbReference type="InterPro" id="IPR008557">
    <property type="entry name" value="PhoX"/>
</dbReference>
<keyword evidence="10" id="KW-1185">Reference proteome</keyword>
<dbReference type="InterPro" id="IPR013783">
    <property type="entry name" value="Ig-like_fold"/>
</dbReference>
<dbReference type="InterPro" id="IPR003961">
    <property type="entry name" value="FN3_dom"/>
</dbReference>
<dbReference type="Pfam" id="PF00041">
    <property type="entry name" value="fn3"/>
    <property type="match status" value="1"/>
</dbReference>
<keyword evidence="3" id="KW-0326">Glycosidase</keyword>
<evidence type="ECO:0000256" key="3">
    <source>
        <dbReference type="ARBA" id="ARBA00023295"/>
    </source>
</evidence>
<feature type="region of interest" description="Disordered" evidence="5">
    <location>
        <begin position="377"/>
        <end position="413"/>
    </location>
</feature>
<accession>A0A927F1H9</accession>
<dbReference type="InterPro" id="IPR008979">
    <property type="entry name" value="Galactose-bd-like_sf"/>
</dbReference>
<feature type="compositionally biased region" description="Low complexity" evidence="5">
    <location>
        <begin position="377"/>
        <end position="387"/>
    </location>
</feature>
<evidence type="ECO:0000313" key="10">
    <source>
        <dbReference type="Proteomes" id="UP000632289"/>
    </source>
</evidence>
<dbReference type="GO" id="GO:0000272">
    <property type="term" value="P:polysaccharide catabolic process"/>
    <property type="evidence" value="ECO:0007669"/>
    <property type="project" value="UniProtKB-KW"/>
</dbReference>
<proteinExistence type="predicted"/>
<comment type="caution">
    <text evidence="9">The sequence shown here is derived from an EMBL/GenBank/DDBJ whole genome shotgun (WGS) entry which is preliminary data.</text>
</comment>
<dbReference type="PANTHER" id="PTHR35399">
    <property type="entry name" value="SLR8030 PROTEIN"/>
    <property type="match status" value="1"/>
</dbReference>
<evidence type="ECO:0000313" key="9">
    <source>
        <dbReference type="EMBL" id="MBD3933864.1"/>
    </source>
</evidence>
<dbReference type="GO" id="GO:0016798">
    <property type="term" value="F:hydrolase activity, acting on glycosyl bonds"/>
    <property type="evidence" value="ECO:0007669"/>
    <property type="project" value="UniProtKB-KW"/>
</dbReference>
<keyword evidence="6" id="KW-0472">Membrane</keyword>
<dbReference type="Gene3D" id="2.60.120.260">
    <property type="entry name" value="Galactose-binding domain-like"/>
    <property type="match status" value="1"/>
</dbReference>
<protein>
    <submittedName>
        <fullName evidence="9">DUF839 domain-containing protein</fullName>
    </submittedName>
</protein>
<evidence type="ECO:0000256" key="1">
    <source>
        <dbReference type="ARBA" id="ARBA00022670"/>
    </source>
</evidence>
<sequence>MAKERHGVDRRAVLRAAVAGGGGLALAGTLWQSAALAAPAQNGPGPYGALRAADANGIRLPAGFTSRVVARSGMAVPGTGHIWHGAPDGGACFPDGQGWIYVSNAELSGGRGGVGALRFDAHGRVIDAYSILTGTHRNCAGGPTPWQTWLSCEEVAYGYVFETDPYGVAVPARRDAMGRFTHEAAACDPDRQVVYLTEDERDGCFYRFVPHTWGDLSRGGTLQVLVAGGGTSGSAAWRTVPDPTPSSGRTPTRHQVSGAKRFVGGEGAYYADGHCWFTTKGDNRVWRFNAADDTYELAYDDDLVNNGPAPLTNVDNITGSALSGDLYIAEDGADMEINLITPDEVVTPFLRIEGQGASEITGPWFSPAGDRLYFSSQRGTSGSSSGGITYEVTGPFRARGGGPGDTTPPTAPSALTVDGVTQTAATLRWTASTDDTGVHHYAADVDGRVVDPAVAATSHTYTGLSAATTYVLGVTAHDAAGNASPRATLTVTTAGDPSGGGEFSNHTDVPIRDGATATSTIAVGGVADAGSFEVDLVILHTWVGDLTVEVIAPGGREWRLWNRSGGSADDIRQTFTLNGTGVDANGIWTLRVHDHAHHDQGYVDSWTLRF</sequence>
<organism evidence="9 10">
    <name type="scientific">Streptomyces chumphonensis</name>
    <dbReference type="NCBI Taxonomy" id="1214925"/>
    <lineage>
        <taxon>Bacteria</taxon>
        <taxon>Bacillati</taxon>
        <taxon>Actinomycetota</taxon>
        <taxon>Actinomycetes</taxon>
        <taxon>Kitasatosporales</taxon>
        <taxon>Streptomycetaceae</taxon>
        <taxon>Streptomyces</taxon>
    </lineage>
</organism>
<keyword evidence="4" id="KW-0624">Polysaccharide degradation</keyword>
<keyword evidence="1" id="KW-0645">Protease</keyword>
<feature type="compositionally biased region" description="Polar residues" evidence="5">
    <location>
        <begin position="245"/>
        <end position="254"/>
    </location>
</feature>
<dbReference type="Gene3D" id="2.60.40.10">
    <property type="entry name" value="Immunoglobulins"/>
    <property type="match status" value="1"/>
</dbReference>
<evidence type="ECO:0000256" key="2">
    <source>
        <dbReference type="ARBA" id="ARBA00022801"/>
    </source>
</evidence>
<dbReference type="CDD" id="cd00063">
    <property type="entry name" value="FN3"/>
    <property type="match status" value="1"/>
</dbReference>
<dbReference type="InterPro" id="IPR036116">
    <property type="entry name" value="FN3_sf"/>
</dbReference>
<dbReference type="PANTHER" id="PTHR35399:SF4">
    <property type="entry name" value="MEMBRANE PROTEIN"/>
    <property type="match status" value="1"/>
</dbReference>
<dbReference type="Pfam" id="PF05787">
    <property type="entry name" value="PhoX"/>
    <property type="match status" value="2"/>
</dbReference>
<evidence type="ECO:0000256" key="4">
    <source>
        <dbReference type="ARBA" id="ARBA00023326"/>
    </source>
</evidence>
<keyword evidence="2" id="KW-0378">Hydrolase</keyword>
<reference evidence="9" key="1">
    <citation type="submission" date="2020-09" db="EMBL/GenBank/DDBJ databases">
        <title>Secondary metabolite and genome analysis of marine Streptomyces chumphonensis KK1-2T.</title>
        <authorList>
            <person name="Phongsopitanun W."/>
            <person name="Kanchanasin P."/>
            <person name="Pittayakhajonwut P."/>
            <person name="Suwanborirux K."/>
            <person name="Tanasupawat S."/>
        </authorList>
    </citation>
    <scope>NUCLEOTIDE SEQUENCE</scope>
    <source>
        <strain evidence="9">KK1-2</strain>
    </source>
</reference>
<dbReference type="SMART" id="SM00060">
    <property type="entry name" value="FN3"/>
    <property type="match status" value="1"/>
</dbReference>
<dbReference type="EMBL" id="JACXYU010000012">
    <property type="protein sequence ID" value="MBD3933864.1"/>
    <property type="molecule type" value="Genomic_DNA"/>
</dbReference>
<evidence type="ECO:0000256" key="6">
    <source>
        <dbReference type="SAM" id="Phobius"/>
    </source>
</evidence>
<gene>
    <name evidence="9" type="ORF">IF129_20180</name>
</gene>
<keyword evidence="4" id="KW-0119">Carbohydrate metabolism</keyword>
<dbReference type="InterPro" id="IPR002884">
    <property type="entry name" value="P_dom"/>
</dbReference>